<dbReference type="Pfam" id="PF01535">
    <property type="entry name" value="PPR"/>
    <property type="match status" value="4"/>
</dbReference>
<reference evidence="7" key="3">
    <citation type="submission" date="2015-04" db="UniProtKB">
        <authorList>
            <consortium name="EnsemblPlants"/>
        </authorList>
    </citation>
    <scope>IDENTIFICATION</scope>
</reference>
<feature type="domain" description="DYW" evidence="5">
    <location>
        <begin position="1006"/>
        <end position="1074"/>
    </location>
</feature>
<feature type="domain" description="Non-reducing end beta-L-arabinofuranosidase-like GH127 catalytic" evidence="4">
    <location>
        <begin position="27"/>
        <end position="361"/>
    </location>
</feature>
<dbReference type="PANTHER" id="PTHR31151:SF5">
    <property type="entry name" value="ALPHA-L-ARABINOFURANOSIDASE B ARABINOSE-BINDING DOMAIN-CONTAINING PROTEIN"/>
    <property type="match status" value="1"/>
</dbReference>
<sequence>MAITQEGQQTNLEYLLYLDPDRLTWTFRHYLSAAAHMWASTHNGELKGKMTKVVDILYSCQKKMGSGYLAAYPESTFDLYDQLAETWSPYYTIHKIMQGLLDQYKLAGNPKGLEIVVNMTDYFSIRVKKLILEYSIQRHWEAINEETGGFNDVMYQLYEITKDQKHLTMAHLFDKPCFLGPLGLHDDDMSGLHVNTHVPVLIGAQKRYELFGDQLYKEIATFFFDTVNSSHTFATGGTSTMEHWHDPKRLVDEIKISSNEETCATYNLLKVSRNLFRWTKEGKYANHYERLLINGIMGNQRGKEPGVMIYFLPMGPGRSKSISGMPLSGLPPNNPGGWGNPNATFWCCYGTGIESFSKLGDSIYFLEEGEIPGLYIIQYIPSTFDWKAVGLIVKQQAKPLSSPDSYFEVSFSISSKGDARPANLNVRIPSWTSADGAIATLNGQKLDLTSADDRPEYAHIQAVLFGPHLLAGLTHGNQTIKSSNESNSGLTPGTWEVNATDIAAATGWVTPVPHSLSSQLVTLTHRAGAFVLSLVTLTHRAGAFVLSVSIADGGALTMQESPPAAAAGTDACCRALEDARNVLDRMPERSVVSWTTLISGYSQSEMHVEALELFIQMLRAGCNPNEFTLATVLTSCSGPQSIHQVKQIHSLLVKTNFESHMFVGSSLLDMYAKSENIQEARRVFDMLPERDVVSCTAIISGYAQQGLDEEALDLFRQLYSEGMQCNHVTFTALVTALSGLASLDYGKQVHALILRKKLPFFIALQNSLIDMYSKCGKLFYSRRIFDNMPERSVVSWNAMLMGYGRHGLGHEVVRVFKDLHKELKPDSVTLLAVLSGCSHGGLVDEGLDMFDIMVKEQSTLLHTGHYGCVIDLLGRSGQLEKALNLVENMPFESTPSIWGSLLGACRVHANVHVGQLVAQKLLEIEPENAGNYVILSNIYAAAGMWKDVFRVRKLMLEKTVTKEPGQSWIILDKIIHTFHSSECFHPSRKDINAKIKEIFVDIKAAGFVPDLSCVLHDVDDEQKERMLLSHSEKLAITFGLMNTPPGLTIRVMKNLRICVDCHNFAKLKSELILRKHGLFLPENTINVSDQMCMVKKDQKHLTMAHLFDKPCFLGPLGLHDDDMSGLHVNTHVPVLIGAQKRYELFGDQLYKEIATFFFDAVNSSYTFATGGTSTMEHWHDPKRLVDEIKISSNEETCATYNLLKVSRNLFRWTKEGKYADHYERLLINGILGNPRGKEPGVMIYFFPMGPGRSKSISGMPLSGLPPQ</sequence>
<reference evidence="8" key="2">
    <citation type="submission" date="2013-12" db="EMBL/GenBank/DDBJ databases">
        <authorList>
            <person name="Yu Y."/>
            <person name="Lee S."/>
            <person name="de Baynast K."/>
            <person name="Wissotski M."/>
            <person name="Liu L."/>
            <person name="Talag J."/>
            <person name="Goicoechea J."/>
            <person name="Angelova A."/>
            <person name="Jetty R."/>
            <person name="Kudrna D."/>
            <person name="Golser W."/>
            <person name="Rivera L."/>
            <person name="Zhang J."/>
            <person name="Wing R."/>
        </authorList>
    </citation>
    <scope>NUCLEOTIDE SEQUENCE</scope>
</reference>
<dbReference type="InterPro" id="IPR012878">
    <property type="entry name" value="Beta-AFase-like_GH127_cat"/>
</dbReference>
<evidence type="ECO:0000313" key="7">
    <source>
        <dbReference type="EnsemblPlants" id="LPERR06G17510.1"/>
    </source>
</evidence>
<dbReference type="GO" id="GO:0008270">
    <property type="term" value="F:zinc ion binding"/>
    <property type="evidence" value="ECO:0007669"/>
    <property type="project" value="InterPro"/>
</dbReference>
<feature type="domain" description="Non-reducing end beta-L-arabinofuranosidase-like GH127 catalytic" evidence="4">
    <location>
        <begin position="1095"/>
        <end position="1254"/>
    </location>
</feature>
<proteinExistence type="predicted"/>
<feature type="domain" description="Non-reducing end beta-L-arabinofuranosidase-like GH127 middle" evidence="6">
    <location>
        <begin position="374"/>
        <end position="460"/>
    </location>
</feature>
<dbReference type="EnsemblPlants" id="LPERR06G17510.1">
    <property type="protein sequence ID" value="LPERR06G17510.1"/>
    <property type="gene ID" value="LPERR06G17510"/>
</dbReference>
<evidence type="ECO:0000256" key="3">
    <source>
        <dbReference type="PROSITE-ProRule" id="PRU00708"/>
    </source>
</evidence>
<name>A0A0D9WS39_9ORYZ</name>
<dbReference type="PANTHER" id="PTHR31151">
    <property type="entry name" value="PROLINE-TRNA LIGASE (DUF1680)"/>
    <property type="match status" value="1"/>
</dbReference>
<dbReference type="GO" id="GO:0005975">
    <property type="term" value="P:carbohydrate metabolic process"/>
    <property type="evidence" value="ECO:0007669"/>
    <property type="project" value="InterPro"/>
</dbReference>
<evidence type="ECO:0000256" key="2">
    <source>
        <dbReference type="ARBA" id="ARBA00022946"/>
    </source>
</evidence>
<keyword evidence="8" id="KW-1185">Reference proteome</keyword>
<dbReference type="InterPro" id="IPR032867">
    <property type="entry name" value="DYW_dom"/>
</dbReference>
<dbReference type="AlphaFoldDB" id="A0A0D9WS39"/>
<feature type="repeat" description="PPR" evidence="3">
    <location>
        <begin position="792"/>
        <end position="822"/>
    </location>
</feature>
<feature type="repeat" description="PPR" evidence="3">
    <location>
        <begin position="691"/>
        <end position="725"/>
    </location>
</feature>
<dbReference type="InterPro" id="IPR008928">
    <property type="entry name" value="6-hairpin_glycosidase_sf"/>
</dbReference>
<dbReference type="HOGENOM" id="CLU_006792_0_0_1"/>
<dbReference type="FunFam" id="1.25.40.10:FF:000184">
    <property type="entry name" value="Pentatricopeptide repeat-containing protein, chloroplastic"/>
    <property type="match status" value="1"/>
</dbReference>
<keyword evidence="1" id="KW-0677">Repeat</keyword>
<reference evidence="7 8" key="1">
    <citation type="submission" date="2012-08" db="EMBL/GenBank/DDBJ databases">
        <title>Oryza genome evolution.</title>
        <authorList>
            <person name="Wing R.A."/>
        </authorList>
    </citation>
    <scope>NUCLEOTIDE SEQUENCE</scope>
</reference>
<dbReference type="Pfam" id="PF07944">
    <property type="entry name" value="Beta-AFase-like_GH127_cat"/>
    <property type="match status" value="2"/>
</dbReference>
<feature type="repeat" description="PPR" evidence="3">
    <location>
        <begin position="590"/>
        <end position="624"/>
    </location>
</feature>
<dbReference type="Gramene" id="LPERR06G17510.1">
    <property type="protein sequence ID" value="LPERR06G17510.1"/>
    <property type="gene ID" value="LPERR06G17510"/>
</dbReference>
<dbReference type="InterPro" id="IPR049046">
    <property type="entry name" value="Beta-AFase-like_GH127_middle"/>
</dbReference>
<dbReference type="PROSITE" id="PS51375">
    <property type="entry name" value="PPR"/>
    <property type="match status" value="4"/>
</dbReference>
<dbReference type="Proteomes" id="UP000032180">
    <property type="component" value="Chromosome 6"/>
</dbReference>
<dbReference type="InterPro" id="IPR002885">
    <property type="entry name" value="PPR_rpt"/>
</dbReference>
<keyword evidence="2" id="KW-0809">Transit peptide</keyword>
<feature type="repeat" description="PPR" evidence="3">
    <location>
        <begin position="826"/>
        <end position="860"/>
    </location>
</feature>
<dbReference type="Pfam" id="PF20431">
    <property type="entry name" value="E_motif"/>
    <property type="match status" value="1"/>
</dbReference>
<dbReference type="Gene3D" id="1.25.40.10">
    <property type="entry name" value="Tetratricopeptide repeat domain"/>
    <property type="match status" value="4"/>
</dbReference>
<dbReference type="InterPro" id="IPR046848">
    <property type="entry name" value="E_motif"/>
</dbReference>
<organism evidence="7 8">
    <name type="scientific">Leersia perrieri</name>
    <dbReference type="NCBI Taxonomy" id="77586"/>
    <lineage>
        <taxon>Eukaryota</taxon>
        <taxon>Viridiplantae</taxon>
        <taxon>Streptophyta</taxon>
        <taxon>Embryophyta</taxon>
        <taxon>Tracheophyta</taxon>
        <taxon>Spermatophyta</taxon>
        <taxon>Magnoliopsida</taxon>
        <taxon>Liliopsida</taxon>
        <taxon>Poales</taxon>
        <taxon>Poaceae</taxon>
        <taxon>BOP clade</taxon>
        <taxon>Oryzoideae</taxon>
        <taxon>Oryzeae</taxon>
        <taxon>Oryzinae</taxon>
        <taxon>Leersia</taxon>
    </lineage>
</organism>
<evidence type="ECO:0000256" key="1">
    <source>
        <dbReference type="ARBA" id="ARBA00022737"/>
    </source>
</evidence>
<dbReference type="InterPro" id="IPR011990">
    <property type="entry name" value="TPR-like_helical_dom_sf"/>
</dbReference>
<evidence type="ECO:0000313" key="8">
    <source>
        <dbReference type="Proteomes" id="UP000032180"/>
    </source>
</evidence>
<evidence type="ECO:0000259" key="6">
    <source>
        <dbReference type="Pfam" id="PF20736"/>
    </source>
</evidence>
<dbReference type="SUPFAM" id="SSF48208">
    <property type="entry name" value="Six-hairpin glycosidases"/>
    <property type="match status" value="1"/>
</dbReference>
<dbReference type="Pfam" id="PF14432">
    <property type="entry name" value="DYW_deaminase"/>
    <property type="match status" value="1"/>
</dbReference>
<dbReference type="Pfam" id="PF20736">
    <property type="entry name" value="Glyco_hydro127M"/>
    <property type="match status" value="1"/>
</dbReference>
<dbReference type="NCBIfam" id="TIGR00756">
    <property type="entry name" value="PPR"/>
    <property type="match status" value="3"/>
</dbReference>
<accession>A0A0D9WS39</accession>
<protein>
    <submittedName>
        <fullName evidence="7">Uncharacterized protein</fullName>
    </submittedName>
</protein>
<dbReference type="FunFam" id="1.25.40.10:FF:000344">
    <property type="entry name" value="Pentatricopeptide repeat-containing protein"/>
    <property type="match status" value="1"/>
</dbReference>
<evidence type="ECO:0000259" key="5">
    <source>
        <dbReference type="Pfam" id="PF14432"/>
    </source>
</evidence>
<evidence type="ECO:0000259" key="4">
    <source>
        <dbReference type="Pfam" id="PF07944"/>
    </source>
</evidence>
<dbReference type="Pfam" id="PF13041">
    <property type="entry name" value="PPR_2"/>
    <property type="match status" value="2"/>
</dbReference>